<organism evidence="4 5">
    <name type="scientific">Micromonospora globbae</name>
    <dbReference type="NCBI Taxonomy" id="1894969"/>
    <lineage>
        <taxon>Bacteria</taxon>
        <taxon>Bacillati</taxon>
        <taxon>Actinomycetota</taxon>
        <taxon>Actinomycetes</taxon>
        <taxon>Micromonosporales</taxon>
        <taxon>Micromonosporaceae</taxon>
        <taxon>Micromonospora</taxon>
    </lineage>
</organism>
<dbReference type="Proteomes" id="UP000285744">
    <property type="component" value="Unassembled WGS sequence"/>
</dbReference>
<dbReference type="CDD" id="cd10918">
    <property type="entry name" value="CE4_NodB_like_5s_6s"/>
    <property type="match status" value="1"/>
</dbReference>
<dbReference type="AlphaFoldDB" id="A0A420EUP7"/>
<dbReference type="OrthoDB" id="9763050at2"/>
<gene>
    <name evidence="4" type="ORF">D7I43_25985</name>
</gene>
<dbReference type="PROSITE" id="PS51677">
    <property type="entry name" value="NODB"/>
    <property type="match status" value="1"/>
</dbReference>
<keyword evidence="2" id="KW-0732">Signal</keyword>
<name>A0A420EUP7_9ACTN</name>
<comment type="caution">
    <text evidence="4">The sequence shown here is derived from an EMBL/GenBank/DDBJ whole genome shotgun (WGS) entry which is preliminary data.</text>
</comment>
<evidence type="ECO:0000313" key="5">
    <source>
        <dbReference type="Proteomes" id="UP000285744"/>
    </source>
</evidence>
<comment type="subcellular location">
    <subcellularLocation>
        <location evidence="1">Secreted</location>
    </subcellularLocation>
</comment>
<dbReference type="GO" id="GO:0005975">
    <property type="term" value="P:carbohydrate metabolic process"/>
    <property type="evidence" value="ECO:0007669"/>
    <property type="project" value="InterPro"/>
</dbReference>
<dbReference type="PANTHER" id="PTHR34216:SF3">
    <property type="entry name" value="POLY-BETA-1,6-N-ACETYL-D-GLUCOSAMINE N-DEACETYLASE"/>
    <property type="match status" value="1"/>
</dbReference>
<dbReference type="RefSeq" id="WP_120331201.1">
    <property type="nucleotide sequence ID" value="NZ_JBFANR010000058.1"/>
</dbReference>
<dbReference type="GO" id="GO:0016810">
    <property type="term" value="F:hydrolase activity, acting on carbon-nitrogen (but not peptide) bonds"/>
    <property type="evidence" value="ECO:0007669"/>
    <property type="project" value="InterPro"/>
</dbReference>
<accession>A0A420EUP7</accession>
<feature type="domain" description="NodB homology" evidence="3">
    <location>
        <begin position="49"/>
        <end position="225"/>
    </location>
</feature>
<evidence type="ECO:0000259" key="3">
    <source>
        <dbReference type="PROSITE" id="PS51677"/>
    </source>
</evidence>
<dbReference type="GO" id="GO:0005576">
    <property type="term" value="C:extracellular region"/>
    <property type="evidence" value="ECO:0007669"/>
    <property type="project" value="UniProtKB-SubCell"/>
</dbReference>
<protein>
    <submittedName>
        <fullName evidence="4">Polysaccharide deacetylase family protein</fullName>
    </submittedName>
</protein>
<evidence type="ECO:0000256" key="2">
    <source>
        <dbReference type="ARBA" id="ARBA00022729"/>
    </source>
</evidence>
<evidence type="ECO:0000313" key="4">
    <source>
        <dbReference type="EMBL" id="RKF24428.1"/>
    </source>
</evidence>
<dbReference type="InterPro" id="IPR011330">
    <property type="entry name" value="Glyco_hydro/deAcase_b/a-brl"/>
</dbReference>
<sequence length="225" mass="25118">MADSDRGRVVNVCFHGVGVPRRHLEPGEDRYWVGRDAFHRILDEVATWPSVRISFDDGNASDVEIGLPALLARGLRADFFVLAGRLGAPGSLDEDAVRELHAHGMRIGTHGMHHRSWRGMDAGTRREELVDARDRLAAVVGGGVDTAACPLGRYDRALLSRLRELGYRRVYTSDRRPARRDAWLQPRFSVRRDDDATTVRAAALATPPVARRLRSAAVGLVKRWR</sequence>
<dbReference type="EMBL" id="RAQQ01000023">
    <property type="protein sequence ID" value="RKF24428.1"/>
    <property type="molecule type" value="Genomic_DNA"/>
</dbReference>
<dbReference type="Pfam" id="PF01522">
    <property type="entry name" value="Polysacc_deac_1"/>
    <property type="match status" value="1"/>
</dbReference>
<dbReference type="Gene3D" id="3.20.20.370">
    <property type="entry name" value="Glycoside hydrolase/deacetylase"/>
    <property type="match status" value="1"/>
</dbReference>
<dbReference type="PANTHER" id="PTHR34216">
    <property type="match status" value="1"/>
</dbReference>
<dbReference type="InterPro" id="IPR002509">
    <property type="entry name" value="NODB_dom"/>
</dbReference>
<dbReference type="InterPro" id="IPR051398">
    <property type="entry name" value="Polysacch_Deacetylase"/>
</dbReference>
<evidence type="ECO:0000256" key="1">
    <source>
        <dbReference type="ARBA" id="ARBA00004613"/>
    </source>
</evidence>
<proteinExistence type="predicted"/>
<dbReference type="SUPFAM" id="SSF88713">
    <property type="entry name" value="Glycoside hydrolase/deacetylase"/>
    <property type="match status" value="1"/>
</dbReference>
<reference evidence="4 5" key="1">
    <citation type="journal article" date="2018" name="Int. J. Syst. Evol. Microbiol.">
        <title>Micromonospora globbae sp. nov., an endophytic actinomycete isolated from roots of Globba winitii C. H. Wright.</title>
        <authorList>
            <person name="Kuncharoen N."/>
            <person name="Pittayakhajonwut P."/>
            <person name="Tanasupawat S."/>
        </authorList>
    </citation>
    <scope>NUCLEOTIDE SEQUENCE [LARGE SCALE GENOMIC DNA]</scope>
    <source>
        <strain evidence="4 5">WPS1-2</strain>
    </source>
</reference>